<proteinExistence type="predicted"/>
<evidence type="ECO:0000259" key="4">
    <source>
        <dbReference type="PROSITE" id="PS50949"/>
    </source>
</evidence>
<dbReference type="PANTHER" id="PTHR43537:SF49">
    <property type="entry name" value="TRANSCRIPTIONAL REGULATORY PROTEIN"/>
    <property type="match status" value="1"/>
</dbReference>
<dbReference type="Pfam" id="PF07729">
    <property type="entry name" value="FCD"/>
    <property type="match status" value="1"/>
</dbReference>
<keyword evidence="3" id="KW-0804">Transcription</keyword>
<dbReference type="Proteomes" id="UP001151234">
    <property type="component" value="Unassembled WGS sequence"/>
</dbReference>
<dbReference type="Gene3D" id="1.10.10.10">
    <property type="entry name" value="Winged helix-like DNA-binding domain superfamily/Winged helix DNA-binding domain"/>
    <property type="match status" value="1"/>
</dbReference>
<evidence type="ECO:0000256" key="3">
    <source>
        <dbReference type="ARBA" id="ARBA00023163"/>
    </source>
</evidence>
<dbReference type="EMBL" id="JAPJZI010000001">
    <property type="protein sequence ID" value="MDA5398908.1"/>
    <property type="molecule type" value="Genomic_DNA"/>
</dbReference>
<dbReference type="SUPFAM" id="SSF46785">
    <property type="entry name" value="Winged helix' DNA-binding domain"/>
    <property type="match status" value="1"/>
</dbReference>
<dbReference type="SMART" id="SM00345">
    <property type="entry name" value="HTH_GNTR"/>
    <property type="match status" value="1"/>
</dbReference>
<keyword evidence="1" id="KW-0805">Transcription regulation</keyword>
<name>A0A9X3UGU0_9HYPH</name>
<dbReference type="PANTHER" id="PTHR43537">
    <property type="entry name" value="TRANSCRIPTIONAL REGULATOR, GNTR FAMILY"/>
    <property type="match status" value="1"/>
</dbReference>
<evidence type="ECO:0000256" key="1">
    <source>
        <dbReference type="ARBA" id="ARBA00023015"/>
    </source>
</evidence>
<dbReference type="Gene3D" id="1.20.120.530">
    <property type="entry name" value="GntR ligand-binding domain-like"/>
    <property type="match status" value="1"/>
</dbReference>
<dbReference type="AlphaFoldDB" id="A0A9X3UGU0"/>
<dbReference type="InterPro" id="IPR000524">
    <property type="entry name" value="Tscrpt_reg_HTH_GntR"/>
</dbReference>
<comment type="caution">
    <text evidence="5">The sequence shown here is derived from an EMBL/GenBank/DDBJ whole genome shotgun (WGS) entry which is preliminary data.</text>
</comment>
<dbReference type="GO" id="GO:0003677">
    <property type="term" value="F:DNA binding"/>
    <property type="evidence" value="ECO:0007669"/>
    <property type="project" value="UniProtKB-KW"/>
</dbReference>
<dbReference type="InterPro" id="IPR036388">
    <property type="entry name" value="WH-like_DNA-bd_sf"/>
</dbReference>
<evidence type="ECO:0000313" key="5">
    <source>
        <dbReference type="EMBL" id="MDA5398908.1"/>
    </source>
</evidence>
<keyword evidence="6" id="KW-1185">Reference proteome</keyword>
<dbReference type="RefSeq" id="WP_267990339.1">
    <property type="nucleotide sequence ID" value="NZ_JAPJZI010000001.1"/>
</dbReference>
<protein>
    <submittedName>
        <fullName evidence="5">GntR family transcriptional regulator</fullName>
    </submittedName>
</protein>
<sequence>MADSVRQKLEELIITGAFADGERLDEMRLARRFRVSRTPLREAFRMLAASGLLELVPRRGAYVRHPTMVGLVEMFEVMAELEALCGRLAARRISDEELAALEKAAIACEQALGEDDADAYYHANETLHTILYEASGNGFLATEARKLQRRLQPFRRMQLHVRGRMKQSMGEHRSIIAALEAGNAAEVERSLRKHVAIQGEKFNDLAASYSRSGLQRLN</sequence>
<accession>A0A9X3UGU0</accession>
<evidence type="ECO:0000313" key="6">
    <source>
        <dbReference type="Proteomes" id="UP001151234"/>
    </source>
</evidence>
<dbReference type="GO" id="GO:0003700">
    <property type="term" value="F:DNA-binding transcription factor activity"/>
    <property type="evidence" value="ECO:0007669"/>
    <property type="project" value="InterPro"/>
</dbReference>
<dbReference type="InterPro" id="IPR008920">
    <property type="entry name" value="TF_FadR/GntR_C"/>
</dbReference>
<dbReference type="Pfam" id="PF00392">
    <property type="entry name" value="GntR"/>
    <property type="match status" value="1"/>
</dbReference>
<organism evidence="5 6">
    <name type="scientific">Hoeflea prorocentri</name>
    <dbReference type="NCBI Taxonomy" id="1922333"/>
    <lineage>
        <taxon>Bacteria</taxon>
        <taxon>Pseudomonadati</taxon>
        <taxon>Pseudomonadota</taxon>
        <taxon>Alphaproteobacteria</taxon>
        <taxon>Hyphomicrobiales</taxon>
        <taxon>Rhizobiaceae</taxon>
        <taxon>Hoeflea</taxon>
    </lineage>
</organism>
<dbReference type="InterPro" id="IPR011711">
    <property type="entry name" value="GntR_C"/>
</dbReference>
<keyword evidence="2" id="KW-0238">DNA-binding</keyword>
<feature type="domain" description="HTH gntR-type" evidence="4">
    <location>
        <begin position="1"/>
        <end position="66"/>
    </location>
</feature>
<reference evidence="5" key="1">
    <citation type="submission" date="2022-11" db="EMBL/GenBank/DDBJ databases">
        <title>Draft genome sequence of Hoeflea poritis E7-10 and Hoeflea prorocentri PM5-8, separated from scleractinian coral Porites lutea and marine dinoflagellate.</title>
        <authorList>
            <person name="Zhang G."/>
            <person name="Wei Q."/>
            <person name="Cai L."/>
        </authorList>
    </citation>
    <scope>NUCLEOTIDE SEQUENCE</scope>
    <source>
        <strain evidence="5">PM5-8</strain>
    </source>
</reference>
<dbReference type="PROSITE" id="PS50949">
    <property type="entry name" value="HTH_GNTR"/>
    <property type="match status" value="1"/>
</dbReference>
<gene>
    <name evidence="5" type="ORF">OQ273_10030</name>
</gene>
<dbReference type="SMART" id="SM00895">
    <property type="entry name" value="FCD"/>
    <property type="match status" value="1"/>
</dbReference>
<dbReference type="CDD" id="cd07377">
    <property type="entry name" value="WHTH_GntR"/>
    <property type="match status" value="1"/>
</dbReference>
<evidence type="ECO:0000256" key="2">
    <source>
        <dbReference type="ARBA" id="ARBA00023125"/>
    </source>
</evidence>
<dbReference type="SUPFAM" id="SSF48008">
    <property type="entry name" value="GntR ligand-binding domain-like"/>
    <property type="match status" value="1"/>
</dbReference>
<dbReference type="InterPro" id="IPR036390">
    <property type="entry name" value="WH_DNA-bd_sf"/>
</dbReference>